<dbReference type="AlphaFoldDB" id="A7S203"/>
<evidence type="ECO:0000256" key="2">
    <source>
        <dbReference type="SAM" id="SignalP"/>
    </source>
</evidence>
<feature type="chain" id="PRO_5012113008" evidence="2">
    <location>
        <begin position="16"/>
        <end position="278"/>
    </location>
</feature>
<reference evidence="3 4" key="1">
    <citation type="journal article" date="2007" name="Science">
        <title>Sea anemone genome reveals ancestral eumetazoan gene repertoire and genomic organization.</title>
        <authorList>
            <person name="Putnam N.H."/>
            <person name="Srivastava M."/>
            <person name="Hellsten U."/>
            <person name="Dirks B."/>
            <person name="Chapman J."/>
            <person name="Salamov A."/>
            <person name="Terry A."/>
            <person name="Shapiro H."/>
            <person name="Lindquist E."/>
            <person name="Kapitonov V.V."/>
            <person name="Jurka J."/>
            <person name="Genikhovich G."/>
            <person name="Grigoriev I.V."/>
            <person name="Lucas S.M."/>
            <person name="Steele R.E."/>
            <person name="Finnerty J.R."/>
            <person name="Technau U."/>
            <person name="Martindale M.Q."/>
            <person name="Rokhsar D.S."/>
        </authorList>
    </citation>
    <scope>NUCLEOTIDE SEQUENCE [LARGE SCALE GENOMIC DNA]</scope>
    <source>
        <strain evidence="4">CH2 X CH6</strain>
    </source>
</reference>
<gene>
    <name evidence="3" type="ORF">NEMVEDRAFT_v1g205559</name>
</gene>
<name>A7S203_NEMVE</name>
<dbReference type="InParanoid" id="A7S203"/>
<protein>
    <submittedName>
        <fullName evidence="3">Uncharacterized protein</fullName>
    </submittedName>
</protein>
<organism evidence="3 4">
    <name type="scientific">Nematostella vectensis</name>
    <name type="common">Starlet sea anemone</name>
    <dbReference type="NCBI Taxonomy" id="45351"/>
    <lineage>
        <taxon>Eukaryota</taxon>
        <taxon>Metazoa</taxon>
        <taxon>Cnidaria</taxon>
        <taxon>Anthozoa</taxon>
        <taxon>Hexacorallia</taxon>
        <taxon>Actiniaria</taxon>
        <taxon>Edwardsiidae</taxon>
        <taxon>Nematostella</taxon>
    </lineage>
</organism>
<feature type="compositionally biased region" description="Polar residues" evidence="1">
    <location>
        <begin position="90"/>
        <end position="102"/>
    </location>
</feature>
<feature type="compositionally biased region" description="Polar residues" evidence="1">
    <location>
        <begin position="54"/>
        <end position="82"/>
    </location>
</feature>
<feature type="signal peptide" evidence="2">
    <location>
        <begin position="1"/>
        <end position="15"/>
    </location>
</feature>
<evidence type="ECO:0000313" key="4">
    <source>
        <dbReference type="Proteomes" id="UP000001593"/>
    </source>
</evidence>
<keyword evidence="2" id="KW-0732">Signal</keyword>
<accession>A7S203</accession>
<evidence type="ECO:0000313" key="3">
    <source>
        <dbReference type="EMBL" id="EDO42291.1"/>
    </source>
</evidence>
<dbReference type="EMBL" id="DS469566">
    <property type="protein sequence ID" value="EDO42291.1"/>
    <property type="molecule type" value="Genomic_DNA"/>
</dbReference>
<keyword evidence="4" id="KW-1185">Reference proteome</keyword>
<sequence>MKVLLLSLLVGLVAAKSLDFQDDEFLDEVLDSFMREKDEDPTSGPDHSGGIPTAGSSITNHPTSEPNPTNHPTGEPNPTNHPTGEPHPSNHPTSEPHPSNHPTGEPHPTNHPTDGSHGSHCERGAGKFLGEKFLELLKKSTKDVRPDDHPDIKYKEPGERFVEKLLQVRKAVLEAAKPGLELVHLMINDTMAPYVNITVKTFKEAAEFVKQAMKYGEVMKNFYTDMIAELINLSVHMHNHEAAVQRAGAGVLSMARRQLKAHAALASSDKQCSSHGPN</sequence>
<proteinExistence type="predicted"/>
<feature type="region of interest" description="Disordered" evidence="1">
    <location>
        <begin position="36"/>
        <end position="124"/>
    </location>
</feature>
<dbReference type="HOGENOM" id="CLU_799991_0_0_1"/>
<evidence type="ECO:0000256" key="1">
    <source>
        <dbReference type="SAM" id="MobiDB-lite"/>
    </source>
</evidence>
<dbReference type="Proteomes" id="UP000001593">
    <property type="component" value="Unassembled WGS sequence"/>
</dbReference>